<dbReference type="HOGENOM" id="CLU_204775_0_0_1"/>
<protein>
    <recommendedName>
        <fullName evidence="1">Protein kinase domain-containing protein</fullName>
    </recommendedName>
</protein>
<feature type="domain" description="Protein kinase" evidence="1">
    <location>
        <begin position="1"/>
        <end position="68"/>
    </location>
</feature>
<evidence type="ECO:0000259" key="1">
    <source>
        <dbReference type="PROSITE" id="PS50011"/>
    </source>
</evidence>
<dbReference type="EMBL" id="KN834772">
    <property type="protein sequence ID" value="KIK61021.1"/>
    <property type="molecule type" value="Genomic_DNA"/>
</dbReference>
<dbReference type="SUPFAM" id="SSF56112">
    <property type="entry name" value="Protein kinase-like (PK-like)"/>
    <property type="match status" value="1"/>
</dbReference>
<dbReference type="InterPro" id="IPR011009">
    <property type="entry name" value="Kinase-like_dom_sf"/>
</dbReference>
<dbReference type="PROSITE" id="PS50011">
    <property type="entry name" value="PROTEIN_KINASE_DOM"/>
    <property type="match status" value="1"/>
</dbReference>
<proteinExistence type="predicted"/>
<reference evidence="2 3" key="1">
    <citation type="submission" date="2014-04" db="EMBL/GenBank/DDBJ databases">
        <title>Evolutionary Origins and Diversification of the Mycorrhizal Mutualists.</title>
        <authorList>
            <consortium name="DOE Joint Genome Institute"/>
            <consortium name="Mycorrhizal Genomics Consortium"/>
            <person name="Kohler A."/>
            <person name="Kuo A."/>
            <person name="Nagy L.G."/>
            <person name="Floudas D."/>
            <person name="Copeland A."/>
            <person name="Barry K.W."/>
            <person name="Cichocki N."/>
            <person name="Veneault-Fourrey C."/>
            <person name="LaButti K."/>
            <person name="Lindquist E.A."/>
            <person name="Lipzen A."/>
            <person name="Lundell T."/>
            <person name="Morin E."/>
            <person name="Murat C."/>
            <person name="Riley R."/>
            <person name="Ohm R."/>
            <person name="Sun H."/>
            <person name="Tunlid A."/>
            <person name="Henrissat B."/>
            <person name="Grigoriev I.V."/>
            <person name="Hibbett D.S."/>
            <person name="Martin F."/>
        </authorList>
    </citation>
    <scope>NUCLEOTIDE SEQUENCE [LARGE SCALE GENOMIC DNA]</scope>
    <source>
        <strain evidence="2 3">FD-317 M1</strain>
    </source>
</reference>
<name>A0A0D0BYX3_9AGAR</name>
<dbReference type="InterPro" id="IPR000719">
    <property type="entry name" value="Prot_kinase_dom"/>
</dbReference>
<dbReference type="GO" id="GO:0004672">
    <property type="term" value="F:protein kinase activity"/>
    <property type="evidence" value="ECO:0007669"/>
    <property type="project" value="InterPro"/>
</dbReference>
<dbReference type="AlphaFoldDB" id="A0A0D0BYX3"/>
<organism evidence="2 3">
    <name type="scientific">Collybiopsis luxurians FD-317 M1</name>
    <dbReference type="NCBI Taxonomy" id="944289"/>
    <lineage>
        <taxon>Eukaryota</taxon>
        <taxon>Fungi</taxon>
        <taxon>Dikarya</taxon>
        <taxon>Basidiomycota</taxon>
        <taxon>Agaricomycotina</taxon>
        <taxon>Agaricomycetes</taxon>
        <taxon>Agaricomycetidae</taxon>
        <taxon>Agaricales</taxon>
        <taxon>Marasmiineae</taxon>
        <taxon>Omphalotaceae</taxon>
        <taxon>Collybiopsis</taxon>
        <taxon>Collybiopsis luxurians</taxon>
    </lineage>
</organism>
<dbReference type="Proteomes" id="UP000053593">
    <property type="component" value="Unassembled WGS sequence"/>
</dbReference>
<evidence type="ECO:0000313" key="2">
    <source>
        <dbReference type="EMBL" id="KIK61021.1"/>
    </source>
</evidence>
<accession>A0A0D0BYX3</accession>
<dbReference type="Gene3D" id="1.10.510.10">
    <property type="entry name" value="Transferase(Phosphotransferase) domain 1"/>
    <property type="match status" value="1"/>
</dbReference>
<gene>
    <name evidence="2" type="ORF">GYMLUDRAFT_43113</name>
</gene>
<evidence type="ECO:0000313" key="3">
    <source>
        <dbReference type="Proteomes" id="UP000053593"/>
    </source>
</evidence>
<keyword evidence="3" id="KW-1185">Reference proteome</keyword>
<dbReference type="GO" id="GO:0005524">
    <property type="term" value="F:ATP binding"/>
    <property type="evidence" value="ECO:0007669"/>
    <property type="project" value="InterPro"/>
</dbReference>
<dbReference type="OrthoDB" id="10365623at2759"/>
<sequence length="68" mass="7594">MTVAQVATEKGIYHYDLHPGNFLVTFVGSTLAVSSIELLDWGLATLVQKPVTKGEVYEYYKEDIRSLS</sequence>